<feature type="domain" description="O-antigen ligase-related" evidence="6">
    <location>
        <begin position="200"/>
        <end position="329"/>
    </location>
</feature>
<dbReference type="RefSeq" id="WP_008790127.1">
    <property type="nucleotide sequence ID" value="NZ_AKCB01000001.1"/>
</dbReference>
<evidence type="ECO:0000313" key="8">
    <source>
        <dbReference type="Proteomes" id="UP000003157"/>
    </source>
</evidence>
<dbReference type="Pfam" id="PF04932">
    <property type="entry name" value="Wzy_C"/>
    <property type="match status" value="1"/>
</dbReference>
<feature type="transmembrane region" description="Helical" evidence="5">
    <location>
        <begin position="313"/>
        <end position="334"/>
    </location>
</feature>
<proteinExistence type="predicted"/>
<dbReference type="eggNOG" id="COG3307">
    <property type="taxonomic scope" value="Bacteria"/>
</dbReference>
<dbReference type="Proteomes" id="UP000003157">
    <property type="component" value="Unassembled WGS sequence"/>
</dbReference>
<sequence>MWLIFGIDYLKEHFTHNQRYIIVAILSMFLPFYMCATVLIFLTIRLLLKGEIQDAYRKTAKSQYILYFCGLSFVVSLFYQNYYGAGCSLGILAILSFVLYYRQHITGELFEFIMNCIIVLSVFAALYGLIEYIGILNKFDIDQLEIIIFNRPQDRINSVFFNANYYAMMIEFFVCITFYKILKIKDIKVNYKKFCYYLAVIAINLFMLLLTACRTAWPALAAGVLVILIIDKQYKACLAIMAGVILACVYFVFNPSKFPRVDNIIAYFGTRQGIWDVAIANIKTHPLFGEGPMTYWHIYKAYNGHPTEHAHSIYLDPLLCFGIIGILTILPFIIENIKRLYRLWKTQIDKTLVALIISFTVMIFVHGMLDYTIFFVQTGFLYLLIASSFDIYKESL</sequence>
<feature type="transmembrane region" description="Helical" evidence="5">
    <location>
        <begin position="60"/>
        <end position="77"/>
    </location>
</feature>
<dbReference type="InterPro" id="IPR051533">
    <property type="entry name" value="WaaL-like"/>
</dbReference>
<dbReference type="PANTHER" id="PTHR37422">
    <property type="entry name" value="TEICHURONIC ACID BIOSYNTHESIS PROTEIN TUAE"/>
    <property type="match status" value="1"/>
</dbReference>
<comment type="caution">
    <text evidence="7">The sequence shown here is derived from an EMBL/GenBank/DDBJ whole genome shotgun (WGS) entry which is preliminary data.</text>
</comment>
<dbReference type="OrthoDB" id="9806320at2"/>
<evidence type="ECO:0000256" key="4">
    <source>
        <dbReference type="ARBA" id="ARBA00023136"/>
    </source>
</evidence>
<organism evidence="7 8">
    <name type="scientific">Coprobacillus cateniformis</name>
    <dbReference type="NCBI Taxonomy" id="100884"/>
    <lineage>
        <taxon>Bacteria</taxon>
        <taxon>Bacillati</taxon>
        <taxon>Bacillota</taxon>
        <taxon>Erysipelotrichia</taxon>
        <taxon>Erysipelotrichales</taxon>
        <taxon>Coprobacillaceae</taxon>
        <taxon>Coprobacillus</taxon>
    </lineage>
</organism>
<keyword evidence="3 5" id="KW-1133">Transmembrane helix</keyword>
<comment type="subcellular location">
    <subcellularLocation>
        <location evidence="1">Membrane</location>
        <topology evidence="1">Multi-pass membrane protein</topology>
    </subcellularLocation>
</comment>
<reference evidence="7 8" key="1">
    <citation type="submission" date="2010-12" db="EMBL/GenBank/DDBJ databases">
        <title>The Genome Sequence of Coprobacillus sp. strain 29_1.</title>
        <authorList>
            <consortium name="The Broad Institute Genome Sequencing Platform"/>
            <person name="Earl A."/>
            <person name="Ward D."/>
            <person name="Feldgarden M."/>
            <person name="Gevers D."/>
            <person name="Daigneault M."/>
            <person name="Sibley C.D."/>
            <person name="White A."/>
            <person name="Strauss J."/>
            <person name="Allen-Vercoe E."/>
            <person name="Young S.K."/>
            <person name="Zeng Q."/>
            <person name="Gargeya S."/>
            <person name="Fitzgerald M."/>
            <person name="Haas B."/>
            <person name="Abouelleil A."/>
            <person name="Alvarado L."/>
            <person name="Arachchi H.M."/>
            <person name="Berlin A."/>
            <person name="Brown A."/>
            <person name="Chapman S.B."/>
            <person name="Chen Z."/>
            <person name="Dunbar C."/>
            <person name="Freedman E."/>
            <person name="Gearin G."/>
            <person name="Gellesch M."/>
            <person name="Goldberg J."/>
            <person name="Griggs A."/>
            <person name="Gujja S."/>
            <person name="Heilman E."/>
            <person name="Heiman D."/>
            <person name="Howarth C."/>
            <person name="Larson L."/>
            <person name="Lui A."/>
            <person name="MacDonald P.J.P."/>
            <person name="Mehta T."/>
            <person name="Montmayeur A."/>
            <person name="Murphy C."/>
            <person name="Neiman D."/>
            <person name="Pearson M."/>
            <person name="Priest M."/>
            <person name="Roberts A."/>
            <person name="Saif S."/>
            <person name="Shea T."/>
            <person name="Shenoy N."/>
            <person name="Sisk P."/>
            <person name="Stolte C."/>
            <person name="Sykes S."/>
            <person name="White J."/>
            <person name="Yandava C."/>
            <person name="Nusbaum C."/>
            <person name="Birren B."/>
        </authorList>
    </citation>
    <scope>NUCLEOTIDE SEQUENCE [LARGE SCALE GENOMIC DNA]</scope>
    <source>
        <strain evidence="7 8">29_1</strain>
    </source>
</reference>
<evidence type="ECO:0000256" key="5">
    <source>
        <dbReference type="SAM" id="Phobius"/>
    </source>
</evidence>
<evidence type="ECO:0000256" key="2">
    <source>
        <dbReference type="ARBA" id="ARBA00022692"/>
    </source>
</evidence>
<dbReference type="STRING" id="100884.GCA_000269565_02506"/>
<feature type="transmembrane region" description="Helical" evidence="5">
    <location>
        <begin position="236"/>
        <end position="253"/>
    </location>
</feature>
<gene>
    <name evidence="7" type="ORF">HMPREF9488_03040</name>
</gene>
<dbReference type="EMBL" id="ADKX01000043">
    <property type="protein sequence ID" value="EFW03850.1"/>
    <property type="molecule type" value="Genomic_DNA"/>
</dbReference>
<name>E7GE47_9FIRM</name>
<evidence type="ECO:0000313" key="7">
    <source>
        <dbReference type="EMBL" id="EFW03850.1"/>
    </source>
</evidence>
<evidence type="ECO:0000259" key="6">
    <source>
        <dbReference type="Pfam" id="PF04932"/>
    </source>
</evidence>
<dbReference type="AlphaFoldDB" id="E7GE47"/>
<evidence type="ECO:0000256" key="1">
    <source>
        <dbReference type="ARBA" id="ARBA00004141"/>
    </source>
</evidence>
<dbReference type="HOGENOM" id="CLU_057670_0_0_9"/>
<keyword evidence="8" id="KW-1185">Reference proteome</keyword>
<feature type="transmembrane region" description="Helical" evidence="5">
    <location>
        <begin position="346"/>
        <end position="365"/>
    </location>
</feature>
<dbReference type="GO" id="GO:0016020">
    <property type="term" value="C:membrane"/>
    <property type="evidence" value="ECO:0007669"/>
    <property type="project" value="UniProtKB-SubCell"/>
</dbReference>
<keyword evidence="2 5" id="KW-0812">Transmembrane</keyword>
<keyword evidence="4 5" id="KW-0472">Membrane</keyword>
<feature type="transmembrane region" description="Helical" evidence="5">
    <location>
        <begin position="20"/>
        <end position="48"/>
    </location>
</feature>
<dbReference type="PANTHER" id="PTHR37422:SF20">
    <property type="entry name" value="O-ANTIGEN POLYMERASE"/>
    <property type="match status" value="1"/>
</dbReference>
<accession>E7GE47</accession>
<feature type="transmembrane region" description="Helical" evidence="5">
    <location>
        <begin position="216"/>
        <end position="231"/>
    </location>
</feature>
<evidence type="ECO:0000256" key="3">
    <source>
        <dbReference type="ARBA" id="ARBA00022989"/>
    </source>
</evidence>
<feature type="transmembrane region" description="Helical" evidence="5">
    <location>
        <begin position="83"/>
        <end position="100"/>
    </location>
</feature>
<feature type="transmembrane region" description="Helical" evidence="5">
    <location>
        <begin position="163"/>
        <end position="182"/>
    </location>
</feature>
<dbReference type="GeneID" id="78230319"/>
<feature type="transmembrane region" description="Helical" evidence="5">
    <location>
        <begin position="112"/>
        <end position="130"/>
    </location>
</feature>
<protein>
    <recommendedName>
        <fullName evidence="6">O-antigen ligase-related domain-containing protein</fullName>
    </recommendedName>
</protein>
<feature type="transmembrane region" description="Helical" evidence="5">
    <location>
        <begin position="194"/>
        <end position="210"/>
    </location>
</feature>
<dbReference type="InterPro" id="IPR007016">
    <property type="entry name" value="O-antigen_ligase-rel_domated"/>
</dbReference>